<proteinExistence type="predicted"/>
<dbReference type="InterPro" id="IPR003594">
    <property type="entry name" value="HATPase_dom"/>
</dbReference>
<feature type="domain" description="Response regulatory" evidence="17">
    <location>
        <begin position="549"/>
        <end position="669"/>
    </location>
</feature>
<evidence type="ECO:0000256" key="13">
    <source>
        <dbReference type="ARBA" id="ARBA00023136"/>
    </source>
</evidence>
<dbReference type="Pfam" id="PF01627">
    <property type="entry name" value="Hpt"/>
    <property type="match status" value="1"/>
</dbReference>
<evidence type="ECO:0000256" key="9">
    <source>
        <dbReference type="ARBA" id="ARBA00022777"/>
    </source>
</evidence>
<dbReference type="Gene3D" id="3.40.190.10">
    <property type="entry name" value="Periplasmic binding protein-like II"/>
    <property type="match status" value="2"/>
</dbReference>
<evidence type="ECO:0000256" key="14">
    <source>
        <dbReference type="PROSITE-ProRule" id="PRU00110"/>
    </source>
</evidence>
<comment type="subcellular location">
    <subcellularLocation>
        <location evidence="2">Cell inner membrane</location>
        <topology evidence="2">Multi-pass membrane protein</topology>
    </subcellularLocation>
</comment>
<evidence type="ECO:0000256" key="4">
    <source>
        <dbReference type="ARBA" id="ARBA00022475"/>
    </source>
</evidence>
<dbReference type="SUPFAM" id="SSF55874">
    <property type="entry name" value="ATPase domain of HSP90 chaperone/DNA topoisomerase II/histidine kinase"/>
    <property type="match status" value="1"/>
</dbReference>
<dbReference type="InterPro" id="IPR008207">
    <property type="entry name" value="Sig_transdc_His_kin_Hpt_dom"/>
</dbReference>
<keyword evidence="4" id="KW-1003">Cell membrane</keyword>
<keyword evidence="12" id="KW-0902">Two-component regulatory system</keyword>
<dbReference type="SUPFAM" id="SSF47226">
    <property type="entry name" value="Histidine-containing phosphotransfer domain, HPT domain"/>
    <property type="match status" value="1"/>
</dbReference>
<feature type="domain" description="HPt" evidence="18">
    <location>
        <begin position="684"/>
        <end position="774"/>
    </location>
</feature>
<dbReference type="SMART" id="SM00448">
    <property type="entry name" value="REC"/>
    <property type="match status" value="1"/>
</dbReference>
<dbReference type="EMBL" id="JBDOJC010000001">
    <property type="protein sequence ID" value="MEO2217767.1"/>
    <property type="molecule type" value="Genomic_DNA"/>
</dbReference>
<dbReference type="Pfam" id="PF00512">
    <property type="entry name" value="HisKA"/>
    <property type="match status" value="1"/>
</dbReference>
<dbReference type="CDD" id="cd17546">
    <property type="entry name" value="REC_hyHK_CKI1_RcsC-like"/>
    <property type="match status" value="1"/>
</dbReference>
<dbReference type="RefSeq" id="WP_347370846.1">
    <property type="nucleotide sequence ID" value="NZ_JBDOJC010000001.1"/>
</dbReference>
<comment type="caution">
    <text evidence="19">The sequence shown here is derived from an EMBL/GenBank/DDBJ whole genome shotgun (WGS) entry which is preliminary data.</text>
</comment>
<keyword evidence="5" id="KW-0997">Cell inner membrane</keyword>
<dbReference type="GO" id="GO:0005524">
    <property type="term" value="F:ATP binding"/>
    <property type="evidence" value="ECO:0007669"/>
    <property type="project" value="UniProtKB-KW"/>
</dbReference>
<accession>A0ABV0FF78</accession>
<evidence type="ECO:0000256" key="2">
    <source>
        <dbReference type="ARBA" id="ARBA00004429"/>
    </source>
</evidence>
<dbReference type="Gene3D" id="3.30.565.10">
    <property type="entry name" value="Histidine kinase-like ATPase, C-terminal domain"/>
    <property type="match status" value="1"/>
</dbReference>
<dbReference type="InterPro" id="IPR036097">
    <property type="entry name" value="HisK_dim/P_sf"/>
</dbReference>
<gene>
    <name evidence="19" type="ORF">ABGV49_11945</name>
</gene>
<evidence type="ECO:0000256" key="8">
    <source>
        <dbReference type="ARBA" id="ARBA00022692"/>
    </source>
</evidence>
<organism evidence="19 20">
    <name type="scientific">Chromobacterium vaccinii</name>
    <dbReference type="NCBI Taxonomy" id="1108595"/>
    <lineage>
        <taxon>Bacteria</taxon>
        <taxon>Pseudomonadati</taxon>
        <taxon>Pseudomonadota</taxon>
        <taxon>Betaproteobacteria</taxon>
        <taxon>Neisseriales</taxon>
        <taxon>Chromobacteriaceae</taxon>
        <taxon>Chromobacterium</taxon>
    </lineage>
</organism>
<reference evidence="19 20" key="1">
    <citation type="submission" date="2024-05" db="EMBL/GenBank/DDBJ databases">
        <authorList>
            <person name="De Oliveira J.P."/>
            <person name="Noriler S.A."/>
            <person name="De Oliveira A.G."/>
            <person name="Sipoli D.S."/>
        </authorList>
    </citation>
    <scope>NUCLEOTIDE SEQUENCE [LARGE SCALE GENOMIC DNA]</scope>
    <source>
        <strain evidence="19 20">LABIM189</strain>
    </source>
</reference>
<feature type="domain" description="Histidine kinase" evidence="16">
    <location>
        <begin position="300"/>
        <end position="523"/>
    </location>
</feature>
<evidence type="ECO:0000256" key="15">
    <source>
        <dbReference type="PROSITE-ProRule" id="PRU00169"/>
    </source>
</evidence>
<evidence type="ECO:0000259" key="18">
    <source>
        <dbReference type="PROSITE" id="PS50894"/>
    </source>
</evidence>
<keyword evidence="11" id="KW-1133">Transmembrane helix</keyword>
<evidence type="ECO:0000256" key="1">
    <source>
        <dbReference type="ARBA" id="ARBA00000085"/>
    </source>
</evidence>
<dbReference type="InterPro" id="IPR004358">
    <property type="entry name" value="Sig_transdc_His_kin-like_C"/>
</dbReference>
<dbReference type="SMART" id="SM00387">
    <property type="entry name" value="HATPase_c"/>
    <property type="match status" value="1"/>
</dbReference>
<dbReference type="InterPro" id="IPR036641">
    <property type="entry name" value="HPT_dom_sf"/>
</dbReference>
<evidence type="ECO:0000256" key="5">
    <source>
        <dbReference type="ARBA" id="ARBA00022519"/>
    </source>
</evidence>
<dbReference type="Gene3D" id="1.20.120.160">
    <property type="entry name" value="HPT domain"/>
    <property type="match status" value="1"/>
</dbReference>
<evidence type="ECO:0000256" key="12">
    <source>
        <dbReference type="ARBA" id="ARBA00023012"/>
    </source>
</evidence>
<dbReference type="SUPFAM" id="SSF52172">
    <property type="entry name" value="CheY-like"/>
    <property type="match status" value="1"/>
</dbReference>
<dbReference type="SUPFAM" id="SSF47384">
    <property type="entry name" value="Homodimeric domain of signal transducing histidine kinase"/>
    <property type="match status" value="1"/>
</dbReference>
<dbReference type="InterPro" id="IPR011006">
    <property type="entry name" value="CheY-like_superfamily"/>
</dbReference>
<dbReference type="PANTHER" id="PTHR43047">
    <property type="entry name" value="TWO-COMPONENT HISTIDINE PROTEIN KINASE"/>
    <property type="match status" value="1"/>
</dbReference>
<evidence type="ECO:0000259" key="17">
    <source>
        <dbReference type="PROSITE" id="PS50110"/>
    </source>
</evidence>
<dbReference type="PROSITE" id="PS50110">
    <property type="entry name" value="RESPONSE_REGULATORY"/>
    <property type="match status" value="1"/>
</dbReference>
<feature type="modified residue" description="Phosphohistidine" evidence="14">
    <location>
        <position position="723"/>
    </location>
</feature>
<comment type="catalytic activity">
    <reaction evidence="1">
        <text>ATP + protein L-histidine = ADP + protein N-phospho-L-histidine.</text>
        <dbReference type="EC" id="2.7.13.3"/>
    </reaction>
</comment>
<evidence type="ECO:0000259" key="16">
    <source>
        <dbReference type="PROSITE" id="PS50109"/>
    </source>
</evidence>
<evidence type="ECO:0000256" key="10">
    <source>
        <dbReference type="ARBA" id="ARBA00022840"/>
    </source>
</evidence>
<dbReference type="SUPFAM" id="SSF53850">
    <property type="entry name" value="Periplasmic binding protein-like II"/>
    <property type="match status" value="1"/>
</dbReference>
<dbReference type="EC" id="2.7.13.3" evidence="3"/>
<dbReference type="PRINTS" id="PR00344">
    <property type="entry name" value="BCTRLSENSOR"/>
</dbReference>
<keyword evidence="7" id="KW-0808">Transferase</keyword>
<keyword evidence="9" id="KW-0418">Kinase</keyword>
<dbReference type="Pfam" id="PF00072">
    <property type="entry name" value="Response_reg"/>
    <property type="match status" value="1"/>
</dbReference>
<dbReference type="SMART" id="SM00388">
    <property type="entry name" value="HisKA"/>
    <property type="match status" value="1"/>
</dbReference>
<evidence type="ECO:0000256" key="11">
    <source>
        <dbReference type="ARBA" id="ARBA00022989"/>
    </source>
</evidence>
<dbReference type="CDD" id="cd00088">
    <property type="entry name" value="HPT"/>
    <property type="match status" value="1"/>
</dbReference>
<dbReference type="Gene3D" id="3.40.50.2300">
    <property type="match status" value="1"/>
</dbReference>
<keyword evidence="20" id="KW-1185">Reference proteome</keyword>
<evidence type="ECO:0000256" key="3">
    <source>
        <dbReference type="ARBA" id="ARBA00012438"/>
    </source>
</evidence>
<dbReference type="PROSITE" id="PS50109">
    <property type="entry name" value="HIS_KIN"/>
    <property type="match status" value="1"/>
</dbReference>
<dbReference type="PANTHER" id="PTHR43047:SF72">
    <property type="entry name" value="OSMOSENSING HISTIDINE PROTEIN KINASE SLN1"/>
    <property type="match status" value="1"/>
</dbReference>
<keyword evidence="13" id="KW-0472">Membrane</keyword>
<dbReference type="InterPro" id="IPR005467">
    <property type="entry name" value="His_kinase_dom"/>
</dbReference>
<evidence type="ECO:0000256" key="6">
    <source>
        <dbReference type="ARBA" id="ARBA00022553"/>
    </source>
</evidence>
<keyword evidence="10 19" id="KW-0547">Nucleotide-binding</keyword>
<dbReference type="InterPro" id="IPR001789">
    <property type="entry name" value="Sig_transdc_resp-reg_receiver"/>
</dbReference>
<dbReference type="InterPro" id="IPR003661">
    <property type="entry name" value="HisK_dim/P_dom"/>
</dbReference>
<protein>
    <recommendedName>
        <fullName evidence="3">histidine kinase</fullName>
        <ecNumber evidence="3">2.7.13.3</ecNumber>
    </recommendedName>
</protein>
<sequence>MSKLHLILLPWLLPYALAIGATIPLALTSQETQWIQAHPMITANTIRGHHKNSIESETANIMQKKTGLKIKLSELTLPLERMVQLPTVIIGADSRALANEFIQSHYIATIPYKPLIRVYVTRNEHPLIYQEKQLQHEVLGELNNSCIYGHCSQTMTIKHFPTHKTLLSAILNGTVNVGILPREDAIVMLPQYPGLVMAGYETITSTNIILVRKDESILYSILNKTLQSMTAREFFNTTLSWQENTGQDIPALANVWKGYKQAMLTAMVLLMAMTLALVLIRKAYQAKKESEAVKSKFLAMMSHELRTPLGVILTANELLQNTQLNQHQHKLLQQAQSAGANLMELLNNVLDISRIEAQQIELEARSTALSSLLQELYEQYQPLADEKQIKLTLSMDNLPPSLLIDDIRLKQVIRNLISNALKFTEQGFIKINAQYLNTPLHQELPGKLHITVSDSGIGIPVDRQPMLFQPFIQVDASTTRRYGGSGLGLSICKEIIELMGGRISLTSKLGQGSQFDIVIPVNLFTPAPAPSLPPPTSPKPSGAFPSQALVLLVEDHPANQEMISAQVRALGLQCQIANDGPKALRALAMNEEIELVLMDCHLPEMDGYQVSERIRIQERLANKERLPIIAISANTGDLHRKQCLASGMDAILSKPLQLASLQTLLWMWLPSLSSMQKPTPAISAHPAETSLWQVFIDCNEEDYLHAAQALAQSDWKSAIHHVHRIKGAARTMQAQHIAQSASELETALEQHTPDALDLLQALRKALDHFTSPSH</sequence>
<evidence type="ECO:0000256" key="7">
    <source>
        <dbReference type="ARBA" id="ARBA00022679"/>
    </source>
</evidence>
<dbReference type="Pfam" id="PF02518">
    <property type="entry name" value="HATPase_c"/>
    <property type="match status" value="1"/>
</dbReference>
<evidence type="ECO:0000313" key="19">
    <source>
        <dbReference type="EMBL" id="MEO2217767.1"/>
    </source>
</evidence>
<name>A0ABV0FF78_9NEIS</name>
<keyword evidence="10 19" id="KW-0067">ATP-binding</keyword>
<dbReference type="PROSITE" id="PS50894">
    <property type="entry name" value="HPT"/>
    <property type="match status" value="1"/>
</dbReference>
<evidence type="ECO:0000313" key="20">
    <source>
        <dbReference type="Proteomes" id="UP001455709"/>
    </source>
</evidence>
<dbReference type="Gene3D" id="1.10.287.130">
    <property type="match status" value="1"/>
</dbReference>
<keyword evidence="8" id="KW-0812">Transmembrane</keyword>
<dbReference type="Proteomes" id="UP001455709">
    <property type="component" value="Unassembled WGS sequence"/>
</dbReference>
<keyword evidence="6 15" id="KW-0597">Phosphoprotein</keyword>
<dbReference type="InterPro" id="IPR036890">
    <property type="entry name" value="HATPase_C_sf"/>
</dbReference>
<dbReference type="CDD" id="cd00082">
    <property type="entry name" value="HisKA"/>
    <property type="match status" value="1"/>
</dbReference>
<dbReference type="CDD" id="cd16922">
    <property type="entry name" value="HATPase_EvgS-ArcB-TorS-like"/>
    <property type="match status" value="1"/>
</dbReference>
<dbReference type="SMART" id="SM00073">
    <property type="entry name" value="HPT"/>
    <property type="match status" value="1"/>
</dbReference>
<feature type="modified residue" description="4-aspartylphosphate" evidence="15">
    <location>
        <position position="599"/>
    </location>
</feature>